<dbReference type="PROSITE" id="PS51186">
    <property type="entry name" value="GNAT"/>
    <property type="match status" value="1"/>
</dbReference>
<dbReference type="EMBL" id="BOMG01000039">
    <property type="protein sequence ID" value="GID54296.1"/>
    <property type="molecule type" value="Genomic_DNA"/>
</dbReference>
<keyword evidence="6" id="KW-1185">Reference proteome</keyword>
<keyword evidence="1" id="KW-0808">Transferase</keyword>
<evidence type="ECO:0000256" key="3">
    <source>
        <dbReference type="SAM" id="MobiDB-lite"/>
    </source>
</evidence>
<evidence type="ECO:0000259" key="4">
    <source>
        <dbReference type="PROSITE" id="PS51186"/>
    </source>
</evidence>
<dbReference type="PANTHER" id="PTHR43420:SF12">
    <property type="entry name" value="N-ACETYLTRANSFERASE DOMAIN-CONTAINING PROTEIN"/>
    <property type="match status" value="1"/>
</dbReference>
<evidence type="ECO:0000256" key="2">
    <source>
        <dbReference type="ARBA" id="ARBA00023315"/>
    </source>
</evidence>
<evidence type="ECO:0000256" key="1">
    <source>
        <dbReference type="ARBA" id="ARBA00022679"/>
    </source>
</evidence>
<dbReference type="InterPro" id="IPR016181">
    <property type="entry name" value="Acyl_CoA_acyltransferase"/>
</dbReference>
<accession>A0ABQ3X716</accession>
<dbReference type="Gene3D" id="3.40.630.30">
    <property type="match status" value="1"/>
</dbReference>
<dbReference type="InterPro" id="IPR000182">
    <property type="entry name" value="GNAT_dom"/>
</dbReference>
<feature type="domain" description="N-acetyltransferase" evidence="4">
    <location>
        <begin position="6"/>
        <end position="153"/>
    </location>
</feature>
<dbReference type="PANTHER" id="PTHR43420">
    <property type="entry name" value="ACETYLTRANSFERASE"/>
    <property type="match status" value="1"/>
</dbReference>
<dbReference type="InterPro" id="IPR050680">
    <property type="entry name" value="YpeA/RimI_acetyltransf"/>
</dbReference>
<comment type="caution">
    <text evidence="5">The sequence shown here is derived from an EMBL/GenBank/DDBJ whole genome shotgun (WGS) entry which is preliminary data.</text>
</comment>
<dbReference type="CDD" id="cd04301">
    <property type="entry name" value="NAT_SF"/>
    <property type="match status" value="1"/>
</dbReference>
<evidence type="ECO:0000313" key="6">
    <source>
        <dbReference type="Proteomes" id="UP000612282"/>
    </source>
</evidence>
<feature type="region of interest" description="Disordered" evidence="3">
    <location>
        <begin position="133"/>
        <end position="153"/>
    </location>
</feature>
<dbReference type="Proteomes" id="UP000612282">
    <property type="component" value="Unassembled WGS sequence"/>
</dbReference>
<keyword evidence="2" id="KW-0012">Acyltransferase</keyword>
<evidence type="ECO:0000313" key="5">
    <source>
        <dbReference type="EMBL" id="GID54296.1"/>
    </source>
</evidence>
<reference evidence="5 6" key="1">
    <citation type="submission" date="2021-01" db="EMBL/GenBank/DDBJ databases">
        <title>Whole genome shotgun sequence of Actinoplanes couchii NBRC 106145.</title>
        <authorList>
            <person name="Komaki H."/>
            <person name="Tamura T."/>
        </authorList>
    </citation>
    <scope>NUCLEOTIDE SEQUENCE [LARGE SCALE GENOMIC DNA]</scope>
    <source>
        <strain evidence="5 6">NBRC 106145</strain>
    </source>
</reference>
<protein>
    <submittedName>
        <fullName evidence="5">Histone acetyltransferase</fullName>
    </submittedName>
</protein>
<gene>
    <name evidence="5" type="ORF">Aco03nite_027000</name>
</gene>
<dbReference type="Pfam" id="PF13508">
    <property type="entry name" value="Acetyltransf_7"/>
    <property type="match status" value="1"/>
</dbReference>
<dbReference type="SUPFAM" id="SSF55729">
    <property type="entry name" value="Acyl-CoA N-acyltransferases (Nat)"/>
    <property type="match status" value="1"/>
</dbReference>
<organism evidence="5 6">
    <name type="scientific">Actinoplanes couchii</name>
    <dbReference type="NCBI Taxonomy" id="403638"/>
    <lineage>
        <taxon>Bacteria</taxon>
        <taxon>Bacillati</taxon>
        <taxon>Actinomycetota</taxon>
        <taxon>Actinomycetes</taxon>
        <taxon>Micromonosporales</taxon>
        <taxon>Micromonosporaceae</taxon>
        <taxon>Actinoplanes</taxon>
    </lineage>
</organism>
<proteinExistence type="predicted"/>
<name>A0ABQ3X716_9ACTN</name>
<sequence>MLGMSATIRRAGPDDARTVADVLLRGRVGAGDAIPPGVHPDHEVREWVAAVVVPTREVWLAADPAGEPSAVMVIDGDWIDQLYVVPEATGRGLGSQLVELAKTRSPAGLQLWTFVSNTAAQRFYERHGFTVAETTDGSGNEERSPDIRYTWQP</sequence>